<reference evidence="7 8" key="1">
    <citation type="journal article" date="2019" name="Int. J. Syst. Evol. Microbiol.">
        <title>The Global Catalogue of Microorganisms (GCM) 10K type strain sequencing project: providing services to taxonomists for standard genome sequencing and annotation.</title>
        <authorList>
            <consortium name="The Broad Institute Genomics Platform"/>
            <consortium name="The Broad Institute Genome Sequencing Center for Infectious Disease"/>
            <person name="Wu L."/>
            <person name="Ma J."/>
        </authorList>
    </citation>
    <scope>NUCLEOTIDE SEQUENCE [LARGE SCALE GENOMIC DNA]</scope>
    <source>
        <strain evidence="7 8">CGMCC 1.12563</strain>
    </source>
</reference>
<dbReference type="GO" id="GO:0005886">
    <property type="term" value="C:plasma membrane"/>
    <property type="evidence" value="ECO:0007669"/>
    <property type="project" value="UniProtKB-SubCell"/>
</dbReference>
<comment type="caution">
    <text evidence="7">The sequence shown here is derived from an EMBL/GenBank/DDBJ whole genome shotgun (WGS) entry which is preliminary data.</text>
</comment>
<dbReference type="AlphaFoldDB" id="A0ABD6AYX4"/>
<dbReference type="InterPro" id="IPR003841">
    <property type="entry name" value="Na/Pi_transpt"/>
</dbReference>
<keyword evidence="4 6" id="KW-1133">Transmembrane helix</keyword>
<dbReference type="Proteomes" id="UP001597187">
    <property type="component" value="Unassembled WGS sequence"/>
</dbReference>
<feature type="transmembrane region" description="Helical" evidence="6">
    <location>
        <begin position="210"/>
        <end position="235"/>
    </location>
</feature>
<evidence type="ECO:0000256" key="5">
    <source>
        <dbReference type="ARBA" id="ARBA00023136"/>
    </source>
</evidence>
<feature type="transmembrane region" description="Helical" evidence="6">
    <location>
        <begin position="170"/>
        <end position="190"/>
    </location>
</feature>
<evidence type="ECO:0000256" key="6">
    <source>
        <dbReference type="SAM" id="Phobius"/>
    </source>
</evidence>
<feature type="transmembrane region" description="Helical" evidence="6">
    <location>
        <begin position="42"/>
        <end position="64"/>
    </location>
</feature>
<dbReference type="EMBL" id="JBHUDC010000008">
    <property type="protein sequence ID" value="MFD1514715.1"/>
    <property type="molecule type" value="Genomic_DNA"/>
</dbReference>
<sequence>MGLFLVSVRLLAASTAALAPVVRAGFEGVVVTDLDALGIGWLGAYLLANGSVVAAVSLSLFDAALVDAGQLFMLVVGSRLGAAAVVVLVGAADYTHDPESTLRESTRLGLLTFVVSHSIYLPVALVGLVVLPWLTPYLSTTAAGATSVGGVPDVVAPLTDRVVGAVGPTVGLLVAFGGLLVSLWLFDRLLDDLDTDRLRERYLSRLENRWLSFGLGVVVTGLTTSVAFSLGVVVPLYNRGHVQREEVVPYVLGANVGTLVDTLVVAVALGTPAGVSTVLVVLVVGLVVTALALAAYAPYCEVVDGVQRRVLASPASFVAFLGSLLVAPAVLVVGW</sequence>
<dbReference type="GO" id="GO:0098660">
    <property type="term" value="P:inorganic ion transmembrane transport"/>
    <property type="evidence" value="ECO:0007669"/>
    <property type="project" value="UniProtKB-ARBA"/>
</dbReference>
<feature type="transmembrane region" description="Helical" evidence="6">
    <location>
        <begin position="311"/>
        <end position="333"/>
    </location>
</feature>
<name>A0ABD6AYX4_9EURY</name>
<gene>
    <name evidence="7" type="ORF">ACFSBT_15650</name>
</gene>
<feature type="transmembrane region" description="Helical" evidence="6">
    <location>
        <begin position="111"/>
        <end position="134"/>
    </location>
</feature>
<dbReference type="RefSeq" id="WP_250874656.1">
    <property type="nucleotide sequence ID" value="NZ_JALXFV010000008.1"/>
</dbReference>
<keyword evidence="5 6" id="KW-0472">Membrane</keyword>
<proteinExistence type="predicted"/>
<evidence type="ECO:0000256" key="3">
    <source>
        <dbReference type="ARBA" id="ARBA00022692"/>
    </source>
</evidence>
<evidence type="ECO:0000313" key="8">
    <source>
        <dbReference type="Proteomes" id="UP001597187"/>
    </source>
</evidence>
<feature type="transmembrane region" description="Helical" evidence="6">
    <location>
        <begin position="71"/>
        <end position="91"/>
    </location>
</feature>
<dbReference type="GO" id="GO:0005315">
    <property type="term" value="F:phosphate transmembrane transporter activity"/>
    <property type="evidence" value="ECO:0007669"/>
    <property type="project" value="UniProtKB-ARBA"/>
</dbReference>
<accession>A0ABD6AYX4</accession>
<evidence type="ECO:0000313" key="7">
    <source>
        <dbReference type="EMBL" id="MFD1514715.1"/>
    </source>
</evidence>
<organism evidence="7 8">
    <name type="scientific">Halomarina rubra</name>
    <dbReference type="NCBI Taxonomy" id="2071873"/>
    <lineage>
        <taxon>Archaea</taxon>
        <taxon>Methanobacteriati</taxon>
        <taxon>Methanobacteriota</taxon>
        <taxon>Stenosarchaea group</taxon>
        <taxon>Halobacteria</taxon>
        <taxon>Halobacteriales</taxon>
        <taxon>Natronomonadaceae</taxon>
        <taxon>Halomarina</taxon>
    </lineage>
</organism>
<feature type="transmembrane region" description="Helical" evidence="6">
    <location>
        <begin position="275"/>
        <end position="299"/>
    </location>
</feature>
<protein>
    <submittedName>
        <fullName evidence="7">Sodium:phosphate symporter</fullName>
    </submittedName>
</protein>
<evidence type="ECO:0000256" key="1">
    <source>
        <dbReference type="ARBA" id="ARBA00004651"/>
    </source>
</evidence>
<feature type="transmembrane region" description="Helical" evidence="6">
    <location>
        <begin position="247"/>
        <end position="269"/>
    </location>
</feature>
<comment type="subcellular location">
    <subcellularLocation>
        <location evidence="1">Cell membrane</location>
        <topology evidence="1">Multi-pass membrane protein</topology>
    </subcellularLocation>
</comment>
<evidence type="ECO:0000256" key="2">
    <source>
        <dbReference type="ARBA" id="ARBA00022475"/>
    </source>
</evidence>
<keyword evidence="8" id="KW-1185">Reference proteome</keyword>
<keyword evidence="2" id="KW-1003">Cell membrane</keyword>
<evidence type="ECO:0000256" key="4">
    <source>
        <dbReference type="ARBA" id="ARBA00022989"/>
    </source>
</evidence>
<keyword evidence="3 6" id="KW-0812">Transmembrane</keyword>
<dbReference type="Pfam" id="PF02690">
    <property type="entry name" value="Na_Pi_cotrans"/>
    <property type="match status" value="1"/>
</dbReference>